<feature type="transmembrane region" description="Helical" evidence="2">
    <location>
        <begin position="764"/>
        <end position="786"/>
    </location>
</feature>
<dbReference type="PROSITE" id="PS50109">
    <property type="entry name" value="HIS_KIN"/>
    <property type="match status" value="1"/>
</dbReference>
<reference evidence="4 5" key="1">
    <citation type="submission" date="2018-01" db="EMBL/GenBank/DDBJ databases">
        <title>The draft genome sequence of Halioglobus lutimaris HF004.</title>
        <authorList>
            <person name="Du Z.-J."/>
            <person name="Shi M.-J."/>
        </authorList>
    </citation>
    <scope>NUCLEOTIDE SEQUENCE [LARGE SCALE GENOMIC DNA]</scope>
    <source>
        <strain evidence="4 5">HF004</strain>
    </source>
</reference>
<feature type="domain" description="Histidine kinase" evidence="3">
    <location>
        <begin position="923"/>
        <end position="1022"/>
    </location>
</feature>
<dbReference type="PANTHER" id="PTHR43547">
    <property type="entry name" value="TWO-COMPONENT HISTIDINE KINASE"/>
    <property type="match status" value="1"/>
</dbReference>
<dbReference type="OrthoDB" id="9772100at2"/>
<dbReference type="Proteomes" id="UP000235005">
    <property type="component" value="Unassembled WGS sequence"/>
</dbReference>
<keyword evidence="2" id="KW-0472">Membrane</keyword>
<keyword evidence="2" id="KW-1133">Transmembrane helix</keyword>
<evidence type="ECO:0000256" key="2">
    <source>
        <dbReference type="SAM" id="Phobius"/>
    </source>
</evidence>
<dbReference type="PANTHER" id="PTHR43547:SF2">
    <property type="entry name" value="HYBRID SIGNAL TRANSDUCTION HISTIDINE KINASE C"/>
    <property type="match status" value="1"/>
</dbReference>
<dbReference type="InterPro" id="IPR003594">
    <property type="entry name" value="HATPase_dom"/>
</dbReference>
<dbReference type="InterPro" id="IPR036890">
    <property type="entry name" value="HATPase_C_sf"/>
</dbReference>
<keyword evidence="1" id="KW-0597">Phosphoprotein</keyword>
<evidence type="ECO:0000259" key="3">
    <source>
        <dbReference type="PROSITE" id="PS50109"/>
    </source>
</evidence>
<dbReference type="GO" id="GO:0000155">
    <property type="term" value="F:phosphorelay sensor kinase activity"/>
    <property type="evidence" value="ECO:0007669"/>
    <property type="project" value="TreeGrafter"/>
</dbReference>
<dbReference type="Gene3D" id="3.30.565.10">
    <property type="entry name" value="Histidine kinase-like ATPase, C-terminal domain"/>
    <property type="match status" value="1"/>
</dbReference>
<dbReference type="AlphaFoldDB" id="A0A2N5X7I6"/>
<dbReference type="SUPFAM" id="SSF55874">
    <property type="entry name" value="ATPase domain of HSP90 chaperone/DNA topoisomerase II/histidine kinase"/>
    <property type="match status" value="1"/>
</dbReference>
<dbReference type="RefSeq" id="WP_101517352.1">
    <property type="nucleotide sequence ID" value="NZ_PKUS01000002.1"/>
</dbReference>
<dbReference type="InterPro" id="IPR015943">
    <property type="entry name" value="WD40/YVTN_repeat-like_dom_sf"/>
</dbReference>
<protein>
    <recommendedName>
        <fullName evidence="3">Histidine kinase domain-containing protein</fullName>
    </recommendedName>
</protein>
<gene>
    <name evidence="4" type="ORF">C0039_04455</name>
</gene>
<dbReference type="Pfam" id="PF02518">
    <property type="entry name" value="HATPase_c"/>
    <property type="match status" value="1"/>
</dbReference>
<keyword evidence="2" id="KW-0812">Transmembrane</keyword>
<dbReference type="SMART" id="SM00387">
    <property type="entry name" value="HATPase_c"/>
    <property type="match status" value="1"/>
</dbReference>
<evidence type="ECO:0000313" key="5">
    <source>
        <dbReference type="Proteomes" id="UP000235005"/>
    </source>
</evidence>
<sequence length="1025" mass="112923">MTRVFVRPYYAGFSGIVLQLLFLISTNWAFAGSSLKLFPSPISYEIAAPVITEIFQDSAGHLWVGTQTGLYRFQGKNFEVFSSTSEGGFKLPVSDIRGVFESSSKTLYIATYGAGLLEWNPLSLQFEQLFTSNSNEPKHEHIVGSFADSQGTVWLATTLGLKAITLPSGEDLDWLERSTSLNPVEPTSKFVELTPGVLIITSGSKIFSIDVNSESVTLLSNSSKYKTITAIAKYSDTEILAGADDGALYLFDVGKKQLSEPHTALYSMKSPITALATFESRIWVGTTTGLFSFSEDMESPLAHYSKDSSLSHNHVTTFAEVGEELFVGTYEGLNQIGITSFENKYFSNSGVYDDVMSFEVDTNGNLWVGTFGGLFVSTQEEPGHQSVATSFPNSVSKDNRIMTLEAAENKLWIGTWSDGVRFLDLRSGNILPDTIPQLKDSSITKILATEGDGVWVATFDKGLWRIETDSIENFSAFDRLSVTGLAYSEDRKLLAFTESDIYAFDRHQDSFDKLSIDFPVKMGRVTLFTTTIVDQETLIVGTKDHGALLLERSADGSHYTASKFGMNKGIPNISVYALVEDESGDFWASTNNGVFRLDRTGRVLQRYGESQGLHGLNFNFGAHYYSDSGVIYLGGTKGYTSFDPRHVFLDREQPEILISSLQVDKASPISFEQLRALSVIDLAYDSMAVTFTINVLDYKDPFHNQFAYKLQGFDPEWIDNGTNNKATYTSLPAGDYTFMAKGANAAGVWNEEGVSLRVRVLPPWWLTQWAYAFYVLCALCIVWSVMRLYRAQLLRQEAERRADEMHALADAIRDELQESQELQDGLVHSAYRHNVETIALIKQLTAVTGKSSGDEHLPGDLAAMEVLQKSYYFQNAELTVNLHEYVDGLCNLLLPRAAVDPATITTINLATSSLIPVQIATPLAIILYELLDNAMQHGFPETSPANFIQVSAEIKPSISQAPDVLTITVQDDGVGLSPGLIVQSARSHGFMVVNALTQRLNGNIDVELGKGTTISVSLPLAEETA</sequence>
<dbReference type="InterPro" id="IPR011047">
    <property type="entry name" value="Quinoprotein_ADH-like_sf"/>
</dbReference>
<keyword evidence="5" id="KW-1185">Reference proteome</keyword>
<dbReference type="InterPro" id="IPR011123">
    <property type="entry name" value="Y_Y_Y"/>
</dbReference>
<evidence type="ECO:0000256" key="1">
    <source>
        <dbReference type="ARBA" id="ARBA00022553"/>
    </source>
</evidence>
<dbReference type="SUPFAM" id="SSF63829">
    <property type="entry name" value="Calcium-dependent phosphotriesterase"/>
    <property type="match status" value="1"/>
</dbReference>
<dbReference type="InterPro" id="IPR013783">
    <property type="entry name" value="Ig-like_fold"/>
</dbReference>
<accession>A0A2N5X7I6</accession>
<dbReference type="InterPro" id="IPR005467">
    <property type="entry name" value="His_kinase_dom"/>
</dbReference>
<dbReference type="SUPFAM" id="SSF50998">
    <property type="entry name" value="Quinoprotein alcohol dehydrogenase-like"/>
    <property type="match status" value="1"/>
</dbReference>
<dbReference type="Pfam" id="PF07495">
    <property type="entry name" value="Y_Y_Y"/>
    <property type="match status" value="1"/>
</dbReference>
<comment type="caution">
    <text evidence="4">The sequence shown here is derived from an EMBL/GenBank/DDBJ whole genome shotgun (WGS) entry which is preliminary data.</text>
</comment>
<dbReference type="Gene3D" id="2.130.10.10">
    <property type="entry name" value="YVTN repeat-like/Quinoprotein amine dehydrogenase"/>
    <property type="match status" value="2"/>
</dbReference>
<proteinExistence type="predicted"/>
<dbReference type="Gene3D" id="2.60.40.10">
    <property type="entry name" value="Immunoglobulins"/>
    <property type="match status" value="1"/>
</dbReference>
<dbReference type="EMBL" id="PKUS01000002">
    <property type="protein sequence ID" value="PLW70455.1"/>
    <property type="molecule type" value="Genomic_DNA"/>
</dbReference>
<evidence type="ECO:0000313" key="4">
    <source>
        <dbReference type="EMBL" id="PLW70455.1"/>
    </source>
</evidence>
<name>A0A2N5X7I6_9GAMM</name>
<organism evidence="4 5">
    <name type="scientific">Pseudohalioglobus lutimaris</name>
    <dbReference type="NCBI Taxonomy" id="1737061"/>
    <lineage>
        <taxon>Bacteria</taxon>
        <taxon>Pseudomonadati</taxon>
        <taxon>Pseudomonadota</taxon>
        <taxon>Gammaproteobacteria</taxon>
        <taxon>Cellvibrionales</taxon>
        <taxon>Halieaceae</taxon>
        <taxon>Pseudohalioglobus</taxon>
    </lineage>
</organism>